<keyword evidence="7" id="KW-0067">ATP-binding</keyword>
<reference evidence="12 13" key="1">
    <citation type="submission" date="2018-12" db="EMBL/GenBank/DDBJ databases">
        <title>Deinococcus radiophilus ATCC 27603 genome sequencing and assembly.</title>
        <authorList>
            <person name="Maclea K.S."/>
            <person name="Maynard C.R."/>
        </authorList>
    </citation>
    <scope>NUCLEOTIDE SEQUENCE [LARGE SCALE GENOMIC DNA]</scope>
    <source>
        <strain evidence="12 13">ATCC 27603</strain>
    </source>
</reference>
<keyword evidence="5 7" id="KW-0131">Cell cycle</keyword>
<organism evidence="12 13">
    <name type="scientific">Deinococcus radiophilus</name>
    <dbReference type="NCBI Taxonomy" id="32062"/>
    <lineage>
        <taxon>Bacteria</taxon>
        <taxon>Thermotogati</taxon>
        <taxon>Deinococcota</taxon>
        <taxon>Deinococci</taxon>
        <taxon>Deinococcales</taxon>
        <taxon>Deinococcaceae</taxon>
        <taxon>Deinococcus</taxon>
    </lineage>
</organism>
<sequence length="495" mass="52493">MRLSDLAAALGWPLPSVPTTDPEVTGVTHRADWTAPGNVFVAIRGQQADGHQFLNQAAQRGAVAAVGEGLQDGAVTPLPYLSVPTARTALADAAALLAGSPSQAMTVIGVTGTDGKTTTAWLTAALLRAGGMETGLLSSAGYQLPDGELRHYPAHFTTPEAPQLQGLLAQMRRSGAQAAVIETSSHALTLERVRGVAWDAAVWTHLSREHLDFHGSLENYFAAKRRLIEAAPFAVLNADDPWTERLRGAANEETTYSAARGSSDWRASDLREEADGRASFLVDGPAGRFRAALPLTGHFQMGNALAAMAVAWRFGASAEDLQRGLSQFEGPPGRMQLLLSAPDQPRVISDSAHTPDSLSNALQALRPLTAGQLWVIVGSAAGGRDSSKWEPMAAAATALADRVILTEADHRDTPLNQILDVMAAAATRPNFKCIGDRAEAIAYAVQHATPLDTVLIANKGGEHFLQRGQTVYEWSDAEAAQAALRGEVYQVRDKA</sequence>
<dbReference type="HAMAP" id="MF_00208">
    <property type="entry name" value="MurE"/>
    <property type="match status" value="1"/>
</dbReference>
<feature type="domain" description="Mur ligase N-terminal catalytic" evidence="9">
    <location>
        <begin position="24"/>
        <end position="71"/>
    </location>
</feature>
<dbReference type="PANTHER" id="PTHR23135:SF4">
    <property type="entry name" value="UDP-N-ACETYLMURAMOYL-L-ALANYL-D-GLUTAMATE--2,6-DIAMINOPIMELATE LIGASE MURE HOMOLOG, CHLOROPLASTIC"/>
    <property type="match status" value="1"/>
</dbReference>
<proteinExistence type="inferred from homology"/>
<dbReference type="NCBIfam" id="TIGR01085">
    <property type="entry name" value="murE"/>
    <property type="match status" value="1"/>
</dbReference>
<keyword evidence="7" id="KW-0436">Ligase</keyword>
<evidence type="ECO:0000256" key="4">
    <source>
        <dbReference type="ARBA" id="ARBA00022984"/>
    </source>
</evidence>
<keyword evidence="7" id="KW-0547">Nucleotide-binding</keyword>
<dbReference type="Pfam" id="PF08245">
    <property type="entry name" value="Mur_ligase_M"/>
    <property type="match status" value="1"/>
</dbReference>
<dbReference type="EMBL" id="RXPE01000018">
    <property type="protein sequence ID" value="RTR26126.1"/>
    <property type="molecule type" value="Genomic_DNA"/>
</dbReference>
<dbReference type="Gene3D" id="3.90.190.20">
    <property type="entry name" value="Mur ligase, C-terminal domain"/>
    <property type="match status" value="1"/>
</dbReference>
<dbReference type="UniPathway" id="UPA00219"/>
<name>A0A3S0IKK5_9DEIO</name>
<feature type="domain" description="Mur ligase C-terminal" evidence="10">
    <location>
        <begin position="333"/>
        <end position="459"/>
    </location>
</feature>
<dbReference type="GO" id="GO:0005524">
    <property type="term" value="F:ATP binding"/>
    <property type="evidence" value="ECO:0007669"/>
    <property type="project" value="UniProtKB-UniRule"/>
</dbReference>
<keyword evidence="3 7" id="KW-0133">Cell shape</keyword>
<dbReference type="GO" id="GO:0051301">
    <property type="term" value="P:cell division"/>
    <property type="evidence" value="ECO:0007669"/>
    <property type="project" value="UniProtKB-KW"/>
</dbReference>
<evidence type="ECO:0000256" key="6">
    <source>
        <dbReference type="ARBA" id="ARBA00023316"/>
    </source>
</evidence>
<dbReference type="InterPro" id="IPR000713">
    <property type="entry name" value="Mur_ligase_N"/>
</dbReference>
<dbReference type="InterPro" id="IPR036565">
    <property type="entry name" value="Mur-like_cat_sf"/>
</dbReference>
<accession>A0A3S0IKK5</accession>
<comment type="caution">
    <text evidence="12">The sequence shown here is derived from an EMBL/GenBank/DDBJ whole genome shotgun (WGS) entry which is preliminary data.</text>
</comment>
<protein>
    <recommendedName>
        <fullName evidence="7">UDP-N-acetylmuramyl-tripeptide synthetase</fullName>
        <ecNumber evidence="7">6.3.2.-</ecNumber>
    </recommendedName>
    <alternativeName>
        <fullName evidence="7">UDP-MurNAc-tripeptide synthetase</fullName>
    </alternativeName>
</protein>
<feature type="domain" description="Mur ligase central" evidence="11">
    <location>
        <begin position="110"/>
        <end position="311"/>
    </location>
</feature>
<dbReference type="SUPFAM" id="SSF63418">
    <property type="entry name" value="MurE/MurF N-terminal domain"/>
    <property type="match status" value="1"/>
</dbReference>
<comment type="function">
    <text evidence="7">Catalyzes the addition of an amino acid to the nucleotide precursor UDP-N-acetylmuramoyl-L-alanyl-D-glutamate (UMAG) in the biosynthesis of bacterial cell-wall peptidoglycan.</text>
</comment>
<dbReference type="OrthoDB" id="9800958at2"/>
<keyword evidence="7" id="KW-0460">Magnesium</keyword>
<dbReference type="InterPro" id="IPR036615">
    <property type="entry name" value="Mur_ligase_C_dom_sf"/>
</dbReference>
<comment type="pathway">
    <text evidence="7 8">Cell wall biogenesis; peptidoglycan biosynthesis.</text>
</comment>
<dbReference type="InterPro" id="IPR005761">
    <property type="entry name" value="UDP-N-AcMur-Glu-dNH2Pim_ligase"/>
</dbReference>
<comment type="PTM">
    <text evidence="7">Carboxylation is probably crucial for Mg(2+) binding and, consequently, for the gamma-phosphate positioning of ATP.</text>
</comment>
<dbReference type="Pfam" id="PF01225">
    <property type="entry name" value="Mur_ligase"/>
    <property type="match status" value="1"/>
</dbReference>
<evidence type="ECO:0000256" key="5">
    <source>
        <dbReference type="ARBA" id="ARBA00023306"/>
    </source>
</evidence>
<keyword evidence="2 7" id="KW-0132">Cell division</keyword>
<evidence type="ECO:0000313" key="13">
    <source>
        <dbReference type="Proteomes" id="UP000277766"/>
    </source>
</evidence>
<evidence type="ECO:0000259" key="9">
    <source>
        <dbReference type="Pfam" id="PF01225"/>
    </source>
</evidence>
<evidence type="ECO:0000256" key="3">
    <source>
        <dbReference type="ARBA" id="ARBA00022960"/>
    </source>
</evidence>
<dbReference type="GO" id="GO:0009252">
    <property type="term" value="P:peptidoglycan biosynthetic process"/>
    <property type="evidence" value="ECO:0007669"/>
    <property type="project" value="UniProtKB-UniRule"/>
</dbReference>
<evidence type="ECO:0000256" key="7">
    <source>
        <dbReference type="HAMAP-Rule" id="MF_00208"/>
    </source>
</evidence>
<dbReference type="GO" id="GO:0000287">
    <property type="term" value="F:magnesium ion binding"/>
    <property type="evidence" value="ECO:0007669"/>
    <property type="project" value="UniProtKB-UniRule"/>
</dbReference>
<evidence type="ECO:0000259" key="10">
    <source>
        <dbReference type="Pfam" id="PF02875"/>
    </source>
</evidence>
<dbReference type="GO" id="GO:0016881">
    <property type="term" value="F:acid-amino acid ligase activity"/>
    <property type="evidence" value="ECO:0007669"/>
    <property type="project" value="UniProtKB-UniRule"/>
</dbReference>
<keyword evidence="6 7" id="KW-0961">Cell wall biogenesis/degradation</keyword>
<dbReference type="Gene3D" id="3.40.1190.10">
    <property type="entry name" value="Mur-like, catalytic domain"/>
    <property type="match status" value="1"/>
</dbReference>
<dbReference type="Gene3D" id="3.40.1390.10">
    <property type="entry name" value="MurE/MurF, N-terminal domain"/>
    <property type="match status" value="1"/>
</dbReference>
<dbReference type="RefSeq" id="WP_126352399.1">
    <property type="nucleotide sequence ID" value="NZ_CP086381.1"/>
</dbReference>
<dbReference type="GO" id="GO:0005737">
    <property type="term" value="C:cytoplasm"/>
    <property type="evidence" value="ECO:0007669"/>
    <property type="project" value="UniProtKB-SubCell"/>
</dbReference>
<evidence type="ECO:0000256" key="1">
    <source>
        <dbReference type="ARBA" id="ARBA00005898"/>
    </source>
</evidence>
<keyword evidence="13" id="KW-1185">Reference proteome</keyword>
<dbReference type="EC" id="6.3.2.-" evidence="7"/>
<comment type="similarity">
    <text evidence="1 7">Belongs to the MurCDEF family. MurE subfamily.</text>
</comment>
<evidence type="ECO:0000313" key="12">
    <source>
        <dbReference type="EMBL" id="RTR26126.1"/>
    </source>
</evidence>
<dbReference type="InterPro" id="IPR035911">
    <property type="entry name" value="MurE/MurF_N"/>
</dbReference>
<dbReference type="GO" id="GO:0008360">
    <property type="term" value="P:regulation of cell shape"/>
    <property type="evidence" value="ECO:0007669"/>
    <property type="project" value="UniProtKB-KW"/>
</dbReference>
<comment type="subcellular location">
    <subcellularLocation>
        <location evidence="7 8">Cytoplasm</location>
    </subcellularLocation>
</comment>
<evidence type="ECO:0000256" key="8">
    <source>
        <dbReference type="RuleBase" id="RU004135"/>
    </source>
</evidence>
<evidence type="ECO:0000256" key="2">
    <source>
        <dbReference type="ARBA" id="ARBA00022618"/>
    </source>
</evidence>
<dbReference type="SUPFAM" id="SSF53244">
    <property type="entry name" value="MurD-like peptide ligases, peptide-binding domain"/>
    <property type="match status" value="1"/>
</dbReference>
<dbReference type="AlphaFoldDB" id="A0A3S0IKK5"/>
<dbReference type="InterPro" id="IPR004101">
    <property type="entry name" value="Mur_ligase_C"/>
</dbReference>
<feature type="binding site" evidence="7">
    <location>
        <begin position="157"/>
        <end position="158"/>
    </location>
    <ligand>
        <name>UDP-N-acetyl-alpha-D-muramoyl-L-alanyl-D-glutamate</name>
        <dbReference type="ChEBI" id="CHEBI:83900"/>
    </ligand>
</feature>
<dbReference type="SUPFAM" id="SSF53623">
    <property type="entry name" value="MurD-like peptide ligases, catalytic domain"/>
    <property type="match status" value="1"/>
</dbReference>
<gene>
    <name evidence="7 12" type="primary">murE</name>
    <name evidence="12" type="ORF">EJ104_09025</name>
</gene>
<dbReference type="InterPro" id="IPR013221">
    <property type="entry name" value="Mur_ligase_cen"/>
</dbReference>
<feature type="binding site" evidence="7">
    <location>
        <position position="192"/>
    </location>
    <ligand>
        <name>UDP-N-acetyl-alpha-D-muramoyl-L-alanyl-D-glutamate</name>
        <dbReference type="ChEBI" id="CHEBI:83900"/>
    </ligand>
</feature>
<feature type="binding site" evidence="7">
    <location>
        <begin position="112"/>
        <end position="118"/>
    </location>
    <ligand>
        <name>ATP</name>
        <dbReference type="ChEBI" id="CHEBI:30616"/>
    </ligand>
</feature>
<feature type="binding site" evidence="7">
    <location>
        <position position="184"/>
    </location>
    <ligand>
        <name>UDP-N-acetyl-alpha-D-muramoyl-L-alanyl-D-glutamate</name>
        <dbReference type="ChEBI" id="CHEBI:83900"/>
    </ligand>
</feature>
<keyword evidence="7" id="KW-0963">Cytoplasm</keyword>
<evidence type="ECO:0000259" key="11">
    <source>
        <dbReference type="Pfam" id="PF08245"/>
    </source>
</evidence>
<dbReference type="Proteomes" id="UP000277766">
    <property type="component" value="Unassembled WGS sequence"/>
</dbReference>
<dbReference type="PANTHER" id="PTHR23135">
    <property type="entry name" value="MUR LIGASE FAMILY MEMBER"/>
    <property type="match status" value="1"/>
</dbReference>
<dbReference type="Pfam" id="PF02875">
    <property type="entry name" value="Mur_ligase_C"/>
    <property type="match status" value="1"/>
</dbReference>
<comment type="caution">
    <text evidence="7">Lacks conserved residue(s) required for the propagation of feature annotation.</text>
</comment>
<comment type="cofactor">
    <cofactor evidence="7">
        <name>Mg(2+)</name>
        <dbReference type="ChEBI" id="CHEBI:18420"/>
    </cofactor>
</comment>
<feature type="modified residue" description="N6-carboxylysine" evidence="7">
    <location>
        <position position="224"/>
    </location>
</feature>
<dbReference type="GO" id="GO:0071555">
    <property type="term" value="P:cell wall organization"/>
    <property type="evidence" value="ECO:0007669"/>
    <property type="project" value="UniProtKB-KW"/>
</dbReference>
<keyword evidence="4 7" id="KW-0573">Peptidoglycan synthesis</keyword>